<evidence type="ECO:0000256" key="1">
    <source>
        <dbReference type="SAM" id="MobiDB-lite"/>
    </source>
</evidence>
<dbReference type="PANTHER" id="PTHR37826">
    <property type="entry name" value="FLOTILLIN BAND_7_5 DOMAIN PROTEIN"/>
    <property type="match status" value="1"/>
</dbReference>
<dbReference type="InterPro" id="IPR036013">
    <property type="entry name" value="Band_7/SPFH_dom_sf"/>
</dbReference>
<feature type="domain" description="GYF" evidence="3">
    <location>
        <begin position="310"/>
        <end position="357"/>
    </location>
</feature>
<feature type="domain" description="SPFH" evidence="2">
    <location>
        <begin position="26"/>
        <end position="236"/>
    </location>
</feature>
<evidence type="ECO:0000259" key="3">
    <source>
        <dbReference type="Pfam" id="PF14237"/>
    </source>
</evidence>
<comment type="caution">
    <text evidence="4">The sequence shown here is derived from an EMBL/GenBank/DDBJ whole genome shotgun (WGS) entry which is preliminary data.</text>
</comment>
<protein>
    <submittedName>
        <fullName evidence="4">SPFH domain-containing protein</fullName>
    </submittedName>
</protein>
<proteinExistence type="predicted"/>
<dbReference type="SUPFAM" id="SSF117892">
    <property type="entry name" value="Band 7/SPFH domain"/>
    <property type="match status" value="1"/>
</dbReference>
<feature type="compositionally biased region" description="Low complexity" evidence="1">
    <location>
        <begin position="284"/>
        <end position="297"/>
    </location>
</feature>
<gene>
    <name evidence="4" type="ORF">QQ020_19920</name>
</gene>
<keyword evidence="5" id="KW-1185">Reference proteome</keyword>
<reference evidence="4" key="1">
    <citation type="submission" date="2023-06" db="EMBL/GenBank/DDBJ databases">
        <title>Genomic of Agaribacillus aureum.</title>
        <authorList>
            <person name="Wang G."/>
        </authorList>
    </citation>
    <scope>NUCLEOTIDE SEQUENCE</scope>
    <source>
        <strain evidence="4">BMA12</strain>
    </source>
</reference>
<dbReference type="Pfam" id="PF13421">
    <property type="entry name" value="Band_7_1"/>
    <property type="match status" value="1"/>
</dbReference>
<dbReference type="RefSeq" id="WP_346759691.1">
    <property type="nucleotide sequence ID" value="NZ_JAUJEB010000004.1"/>
</dbReference>
<dbReference type="CDD" id="cd03408">
    <property type="entry name" value="SPFH_like_u1"/>
    <property type="match status" value="1"/>
</dbReference>
<dbReference type="EMBL" id="JAUJEB010000004">
    <property type="protein sequence ID" value="MDN5214357.1"/>
    <property type="molecule type" value="Genomic_DNA"/>
</dbReference>
<dbReference type="Proteomes" id="UP001172083">
    <property type="component" value="Unassembled WGS sequence"/>
</dbReference>
<dbReference type="Gene3D" id="3.30.479.30">
    <property type="entry name" value="Band 7 domain"/>
    <property type="match status" value="1"/>
</dbReference>
<dbReference type="PANTHER" id="PTHR37826:SF2">
    <property type="entry name" value="ZINC-RIBBON DOMAIN-CONTAINING PROTEIN"/>
    <property type="match status" value="1"/>
</dbReference>
<dbReference type="Pfam" id="PF14237">
    <property type="entry name" value="GYF_2"/>
    <property type="match status" value="1"/>
</dbReference>
<evidence type="ECO:0000313" key="5">
    <source>
        <dbReference type="Proteomes" id="UP001172083"/>
    </source>
</evidence>
<feature type="region of interest" description="Disordered" evidence="1">
    <location>
        <begin position="282"/>
        <end position="301"/>
    </location>
</feature>
<dbReference type="InterPro" id="IPR033880">
    <property type="entry name" value="SPFH_YdjI"/>
</dbReference>
<sequence length="372" mass="41565">MGILDKLKQEFIDIIEWTDFSSDTMVWRFPRYQNEIKYGAKLTVRESQVAVFVNEGQIADVYLPGMYTLNTQNMPILTTIKGWKYGFNSPFKAEVYFVNTKNFTDQKWGTKNPIMLRDKEFGPLRLRAHGNYAYRVNDAAKFIKEIAGTDGHFTIDEITNQLRNLIVTRFSDALGESDIPILDLAANYDELSQFIKARINPDFLEYGLEVTKLLVENISLPEEVEAALDKRSSMGILGNLHQYTQFQAANAMEAAAKNPGGDASAGVGMGMGFAMANQMGQMLNNPQSHQPGQQPQSNVPPPIPGVISVFVAIDGQQTGPYKMDVILEMIKKGDISRETLVWKKGMEEWLPAIEVPGINGMFDETPPPIPGN</sequence>
<evidence type="ECO:0000259" key="2">
    <source>
        <dbReference type="Pfam" id="PF13421"/>
    </source>
</evidence>
<evidence type="ECO:0000313" key="4">
    <source>
        <dbReference type="EMBL" id="MDN5214357.1"/>
    </source>
</evidence>
<accession>A0ABT8L9B3</accession>
<organism evidence="4 5">
    <name type="scientific">Agaribacillus aureus</name>
    <dbReference type="NCBI Taxonomy" id="3051825"/>
    <lineage>
        <taxon>Bacteria</taxon>
        <taxon>Pseudomonadati</taxon>
        <taxon>Bacteroidota</taxon>
        <taxon>Cytophagia</taxon>
        <taxon>Cytophagales</taxon>
        <taxon>Splendidivirgaceae</taxon>
        <taxon>Agaribacillus</taxon>
    </lineage>
</organism>
<name>A0ABT8L9B3_9BACT</name>
<dbReference type="InterPro" id="IPR025640">
    <property type="entry name" value="GYF_2"/>
</dbReference>